<keyword evidence="3" id="KW-1185">Reference proteome</keyword>
<evidence type="ECO:0000313" key="2">
    <source>
        <dbReference type="EMBL" id="TKR77415.1"/>
    </source>
</evidence>
<feature type="region of interest" description="Disordered" evidence="1">
    <location>
        <begin position="1"/>
        <end position="229"/>
    </location>
</feature>
<evidence type="ECO:0000256" key="1">
    <source>
        <dbReference type="SAM" id="MobiDB-lite"/>
    </source>
</evidence>
<accession>A0A4V6A214</accession>
<feature type="compositionally biased region" description="Polar residues" evidence="1">
    <location>
        <begin position="1"/>
        <end position="11"/>
    </location>
</feature>
<name>A0A4V6A214_STECR</name>
<feature type="compositionally biased region" description="Basic and acidic residues" evidence="1">
    <location>
        <begin position="26"/>
        <end position="41"/>
    </location>
</feature>
<dbReference type="Proteomes" id="UP000298663">
    <property type="component" value="Unassembled WGS sequence"/>
</dbReference>
<gene>
    <name evidence="2" type="ORF">L596_018395</name>
</gene>
<protein>
    <submittedName>
        <fullName evidence="2">Uncharacterized protein</fullName>
    </submittedName>
</protein>
<feature type="compositionally biased region" description="Basic and acidic residues" evidence="1">
    <location>
        <begin position="54"/>
        <end position="72"/>
    </location>
</feature>
<reference evidence="2 3" key="1">
    <citation type="journal article" date="2015" name="Genome Biol.">
        <title>Comparative genomics of Steinernema reveals deeply conserved gene regulatory networks.</title>
        <authorList>
            <person name="Dillman A.R."/>
            <person name="Macchietto M."/>
            <person name="Porter C.F."/>
            <person name="Rogers A."/>
            <person name="Williams B."/>
            <person name="Antoshechkin I."/>
            <person name="Lee M.M."/>
            <person name="Goodwin Z."/>
            <person name="Lu X."/>
            <person name="Lewis E.E."/>
            <person name="Goodrich-Blair H."/>
            <person name="Stock S.P."/>
            <person name="Adams B.J."/>
            <person name="Sternberg P.W."/>
            <person name="Mortazavi A."/>
        </authorList>
    </citation>
    <scope>NUCLEOTIDE SEQUENCE [LARGE SCALE GENOMIC DNA]</scope>
    <source>
        <strain evidence="2 3">ALL</strain>
    </source>
</reference>
<evidence type="ECO:0000313" key="3">
    <source>
        <dbReference type="Proteomes" id="UP000298663"/>
    </source>
</evidence>
<dbReference type="OrthoDB" id="10630645at2759"/>
<feature type="compositionally biased region" description="Basic and acidic residues" evidence="1">
    <location>
        <begin position="79"/>
        <end position="142"/>
    </location>
</feature>
<sequence>MSAGNDLSMTFSEDDLRPSRISQRSTAEKLPEKIERRDKIPRTPPQRAVSFAIPERRLSLDDRPPSNLEKKKVAARKIHSAEGDERENRMRQDVERRMRLLEDREKEEKARTERLRKEEEKLKKLKEDLEKKETERHQKLLEQRSGLESPEDLPTPSEAAEPPVRATRKTSSPKKPSKPGPRRSESTNSRYSRFSDFKYYNWSSDEEESRRDRNRPQDDHDHDHDHSDGLSCELCFLGREFEQKENQKKKKPRGYIDESCRLVEEYAKQEF</sequence>
<comment type="caution">
    <text evidence="2">The sequence shown here is derived from an EMBL/GenBank/DDBJ whole genome shotgun (WGS) entry which is preliminary data.</text>
</comment>
<proteinExistence type="predicted"/>
<feature type="compositionally biased region" description="Basic and acidic residues" evidence="1">
    <location>
        <begin position="208"/>
        <end position="228"/>
    </location>
</feature>
<reference evidence="2 3" key="2">
    <citation type="journal article" date="2019" name="G3 (Bethesda)">
        <title>Hybrid Assembly of the Genome of the Entomopathogenic Nematode Steinernema carpocapsae Identifies the X-Chromosome.</title>
        <authorList>
            <person name="Serra L."/>
            <person name="Macchietto M."/>
            <person name="Macias-Munoz A."/>
            <person name="McGill C.J."/>
            <person name="Rodriguez I.M."/>
            <person name="Rodriguez B."/>
            <person name="Murad R."/>
            <person name="Mortazavi A."/>
        </authorList>
    </citation>
    <scope>NUCLEOTIDE SEQUENCE [LARGE SCALE GENOMIC DNA]</scope>
    <source>
        <strain evidence="2 3">ALL</strain>
    </source>
</reference>
<dbReference type="EMBL" id="AZBU02000005">
    <property type="protein sequence ID" value="TKR77415.1"/>
    <property type="molecule type" value="Genomic_DNA"/>
</dbReference>
<dbReference type="AlphaFoldDB" id="A0A4V6A214"/>
<feature type="compositionally biased region" description="Basic residues" evidence="1">
    <location>
        <begin position="166"/>
        <end position="181"/>
    </location>
</feature>
<organism evidence="2 3">
    <name type="scientific">Steinernema carpocapsae</name>
    <name type="common">Entomopathogenic nematode</name>
    <dbReference type="NCBI Taxonomy" id="34508"/>
    <lineage>
        <taxon>Eukaryota</taxon>
        <taxon>Metazoa</taxon>
        <taxon>Ecdysozoa</taxon>
        <taxon>Nematoda</taxon>
        <taxon>Chromadorea</taxon>
        <taxon>Rhabditida</taxon>
        <taxon>Tylenchina</taxon>
        <taxon>Panagrolaimomorpha</taxon>
        <taxon>Strongyloidoidea</taxon>
        <taxon>Steinernematidae</taxon>
        <taxon>Steinernema</taxon>
    </lineage>
</organism>